<keyword evidence="3" id="KW-1185">Reference proteome</keyword>
<dbReference type="WBParaSite" id="SSLN_0000222301-mRNA-1">
    <property type="protein sequence ID" value="SSLN_0000222301-mRNA-1"/>
    <property type="gene ID" value="SSLN_0000222301"/>
</dbReference>
<proteinExistence type="predicted"/>
<reference evidence="4" key="1">
    <citation type="submission" date="2016-06" db="UniProtKB">
        <authorList>
            <consortium name="WormBaseParasite"/>
        </authorList>
    </citation>
    <scope>IDENTIFICATION</scope>
</reference>
<dbReference type="OrthoDB" id="418748at2759"/>
<evidence type="ECO:0000313" key="3">
    <source>
        <dbReference type="Proteomes" id="UP000275846"/>
    </source>
</evidence>
<dbReference type="Proteomes" id="UP000275846">
    <property type="component" value="Unassembled WGS sequence"/>
</dbReference>
<evidence type="ECO:0000256" key="1">
    <source>
        <dbReference type="SAM" id="MobiDB-lite"/>
    </source>
</evidence>
<dbReference type="EMBL" id="UYSU01032184">
    <property type="protein sequence ID" value="VDL88538.1"/>
    <property type="molecule type" value="Genomic_DNA"/>
</dbReference>
<sequence length="83" mass="9281">MATYRPSLVETNNDLDLQPSIPETLRAVSQLSSGKAPEPDATPAETYERGDRWLMEKLKRYSEEVTPEPSSSEAQGHNHRPSV</sequence>
<name>A0A183SD55_SCHSO</name>
<evidence type="ECO:0000313" key="4">
    <source>
        <dbReference type="WBParaSite" id="SSLN_0000222301-mRNA-1"/>
    </source>
</evidence>
<gene>
    <name evidence="2" type="ORF">SSLN_LOCUS2153</name>
</gene>
<organism evidence="4">
    <name type="scientific">Schistocephalus solidus</name>
    <name type="common">Tapeworm</name>
    <dbReference type="NCBI Taxonomy" id="70667"/>
    <lineage>
        <taxon>Eukaryota</taxon>
        <taxon>Metazoa</taxon>
        <taxon>Spiralia</taxon>
        <taxon>Lophotrochozoa</taxon>
        <taxon>Platyhelminthes</taxon>
        <taxon>Cestoda</taxon>
        <taxon>Eucestoda</taxon>
        <taxon>Diphyllobothriidea</taxon>
        <taxon>Diphyllobothriidae</taxon>
        <taxon>Schistocephalus</taxon>
    </lineage>
</organism>
<protein>
    <submittedName>
        <fullName evidence="2 4">Uncharacterized protein</fullName>
    </submittedName>
</protein>
<dbReference type="AlphaFoldDB" id="A0A183SD55"/>
<feature type="region of interest" description="Disordered" evidence="1">
    <location>
        <begin position="1"/>
        <end position="20"/>
    </location>
</feature>
<reference evidence="2 3" key="2">
    <citation type="submission" date="2018-11" db="EMBL/GenBank/DDBJ databases">
        <authorList>
            <consortium name="Pathogen Informatics"/>
        </authorList>
    </citation>
    <scope>NUCLEOTIDE SEQUENCE [LARGE SCALE GENOMIC DNA]</scope>
    <source>
        <strain evidence="2 3">NST_G2</strain>
    </source>
</reference>
<feature type="region of interest" description="Disordered" evidence="1">
    <location>
        <begin position="28"/>
        <end position="83"/>
    </location>
</feature>
<feature type="compositionally biased region" description="Basic and acidic residues" evidence="1">
    <location>
        <begin position="46"/>
        <end position="63"/>
    </location>
</feature>
<evidence type="ECO:0000313" key="2">
    <source>
        <dbReference type="EMBL" id="VDL88538.1"/>
    </source>
</evidence>
<accession>A0A183SD55</accession>